<keyword evidence="4" id="KW-0238">DNA-binding</keyword>
<dbReference type="InterPro" id="IPR005119">
    <property type="entry name" value="LysR_subst-bd"/>
</dbReference>
<evidence type="ECO:0000313" key="8">
    <source>
        <dbReference type="Proteomes" id="UP000239197"/>
    </source>
</evidence>
<dbReference type="InterPro" id="IPR058163">
    <property type="entry name" value="LysR-type_TF_proteobact-type"/>
</dbReference>
<dbReference type="InterPro" id="IPR000847">
    <property type="entry name" value="LysR_HTH_N"/>
</dbReference>
<dbReference type="AlphaFoldDB" id="A0A2L1USW5"/>
<dbReference type="KEGG" id="rox:BV494_13935"/>
<dbReference type="FunFam" id="1.10.10.10:FF:000001">
    <property type="entry name" value="LysR family transcriptional regulator"/>
    <property type="match status" value="1"/>
</dbReference>
<evidence type="ECO:0000256" key="4">
    <source>
        <dbReference type="ARBA" id="ARBA00023125"/>
    </source>
</evidence>
<dbReference type="GO" id="GO:0043565">
    <property type="term" value="F:sequence-specific DNA binding"/>
    <property type="evidence" value="ECO:0007669"/>
    <property type="project" value="TreeGrafter"/>
</dbReference>
<accession>A0A2L1USW5</accession>
<dbReference type="PROSITE" id="PS50931">
    <property type="entry name" value="HTH_LYSR"/>
    <property type="match status" value="1"/>
</dbReference>
<organism evidence="7 8">
    <name type="scientific">Rahnella sikkimica</name>
    <dbReference type="NCBI Taxonomy" id="1805933"/>
    <lineage>
        <taxon>Bacteria</taxon>
        <taxon>Pseudomonadati</taxon>
        <taxon>Pseudomonadota</taxon>
        <taxon>Gammaproteobacteria</taxon>
        <taxon>Enterobacterales</taxon>
        <taxon>Yersiniaceae</taxon>
        <taxon>Rahnella</taxon>
    </lineage>
</organism>
<dbReference type="GO" id="GO:0006351">
    <property type="term" value="P:DNA-templated transcription"/>
    <property type="evidence" value="ECO:0007669"/>
    <property type="project" value="TreeGrafter"/>
</dbReference>
<keyword evidence="3" id="KW-0805">Transcription regulation</keyword>
<feature type="domain" description="HTH lysR-type" evidence="6">
    <location>
        <begin position="1"/>
        <end position="59"/>
    </location>
</feature>
<dbReference type="RefSeq" id="WP_104923426.1">
    <property type="nucleotide sequence ID" value="NZ_CP019062.1"/>
</dbReference>
<dbReference type="OrthoDB" id="9786526at2"/>
<dbReference type="Pfam" id="PF00126">
    <property type="entry name" value="HTH_1"/>
    <property type="match status" value="1"/>
</dbReference>
<evidence type="ECO:0000256" key="2">
    <source>
        <dbReference type="ARBA" id="ARBA00022491"/>
    </source>
</evidence>
<evidence type="ECO:0000256" key="1">
    <source>
        <dbReference type="ARBA" id="ARBA00009437"/>
    </source>
</evidence>
<evidence type="ECO:0000313" key="7">
    <source>
        <dbReference type="EMBL" id="AVF35964.1"/>
    </source>
</evidence>
<dbReference type="Pfam" id="PF03466">
    <property type="entry name" value="LysR_substrate"/>
    <property type="match status" value="1"/>
</dbReference>
<dbReference type="SUPFAM" id="SSF53850">
    <property type="entry name" value="Periplasmic binding protein-like II"/>
    <property type="match status" value="1"/>
</dbReference>
<dbReference type="EMBL" id="CP019062">
    <property type="protein sequence ID" value="AVF35964.1"/>
    <property type="molecule type" value="Genomic_DNA"/>
</dbReference>
<keyword evidence="8" id="KW-1185">Reference proteome</keyword>
<dbReference type="Gene3D" id="1.10.10.10">
    <property type="entry name" value="Winged helix-like DNA-binding domain superfamily/Winged helix DNA-binding domain"/>
    <property type="match status" value="1"/>
</dbReference>
<dbReference type="Proteomes" id="UP000239197">
    <property type="component" value="Chromosome"/>
</dbReference>
<dbReference type="GO" id="GO:0003700">
    <property type="term" value="F:DNA-binding transcription factor activity"/>
    <property type="evidence" value="ECO:0007669"/>
    <property type="project" value="InterPro"/>
</dbReference>
<gene>
    <name evidence="7" type="ORF">BV494_13935</name>
</gene>
<dbReference type="PANTHER" id="PTHR30537">
    <property type="entry name" value="HTH-TYPE TRANSCRIPTIONAL REGULATOR"/>
    <property type="match status" value="1"/>
</dbReference>
<reference evidence="8" key="1">
    <citation type="submission" date="2017-01" db="EMBL/GenBank/DDBJ databases">
        <title>Genome sequence of Rouxiella sp. ERMR1:05.</title>
        <authorList>
            <person name="Kumar R."/>
            <person name="Singh D."/>
            <person name="Kumar S."/>
        </authorList>
    </citation>
    <scope>NUCLEOTIDE SEQUENCE [LARGE SCALE GENOMIC DNA]</scope>
    <source>
        <strain evidence="8">ERMR1:05</strain>
    </source>
</reference>
<dbReference type="PANTHER" id="PTHR30537:SF72">
    <property type="entry name" value="LYSR FAMILY TRANSCRIPTIONAL REGULATOR"/>
    <property type="match status" value="1"/>
</dbReference>
<evidence type="ECO:0000259" key="6">
    <source>
        <dbReference type="PROSITE" id="PS50931"/>
    </source>
</evidence>
<dbReference type="InterPro" id="IPR036390">
    <property type="entry name" value="WH_DNA-bd_sf"/>
</dbReference>
<evidence type="ECO:0000256" key="5">
    <source>
        <dbReference type="ARBA" id="ARBA00023163"/>
    </source>
</evidence>
<evidence type="ECO:0000256" key="3">
    <source>
        <dbReference type="ARBA" id="ARBA00023015"/>
    </source>
</evidence>
<dbReference type="CDD" id="cd08472">
    <property type="entry name" value="PBP2_CrgA_like_3"/>
    <property type="match status" value="1"/>
</dbReference>
<proteinExistence type="inferred from homology"/>
<dbReference type="Gene3D" id="3.40.190.290">
    <property type="match status" value="1"/>
</dbReference>
<protein>
    <submittedName>
        <fullName evidence="7">LysR family transcriptional regulator</fullName>
    </submittedName>
</protein>
<dbReference type="InterPro" id="IPR036388">
    <property type="entry name" value="WH-like_DNA-bd_sf"/>
</dbReference>
<dbReference type="PRINTS" id="PR00039">
    <property type="entry name" value="HTHLYSR"/>
</dbReference>
<keyword evidence="2" id="KW-0678">Repressor</keyword>
<keyword evidence="5" id="KW-0804">Transcription</keyword>
<comment type="similarity">
    <text evidence="1">Belongs to the LysR transcriptional regulatory family.</text>
</comment>
<name>A0A2L1USW5_9GAMM</name>
<dbReference type="SUPFAM" id="SSF46785">
    <property type="entry name" value="Winged helix' DNA-binding domain"/>
    <property type="match status" value="1"/>
</dbReference>
<sequence length="312" mass="34919">MDQIQAMKIFIRIAELESFSRAAEDLDLPRATVSTTLKRLEQRLGVRLFLRTTRQVKITDEGKIYYQRCLQLISALEEADTLFAHHKNQPTGVVRIDMPHSLARVMVIPALQAFYERYPHIILSISANDNAVNLLDQGVDCVIRAWPSEDENLQSRHLASLEQITCASPAYLAKSGTPKTREDLTTHHAIGYFFAHQQPESHLEFVTHGTGVKIQLRNTLTVSGADAYVAAAKAGFGLIQASRLAIAQELERGELVEVLSDLTPPPMPLYIMYPPGRFLAPRIRVFLDWLIALFSHPDTSLSPPANNEKIAD</sequence>